<evidence type="ECO:0000313" key="1">
    <source>
        <dbReference type="EMBL" id="MCW1147598.1"/>
    </source>
</evidence>
<accession>A0ABT3EG94</accession>
<protein>
    <recommendedName>
        <fullName evidence="3">DUF4468 domain-containing protein</fullName>
    </recommendedName>
</protein>
<gene>
    <name evidence="1" type="ORF">OJ995_05140</name>
</gene>
<name>A0ABT3EG94_9FLAO</name>
<reference evidence="1" key="1">
    <citation type="submission" date="2022-10" db="EMBL/GenBank/DDBJ databases">
        <title>Flavobacterium sp. nov., a bacterium isolated from lake sediment.</title>
        <authorList>
            <person name="Qu J.-H."/>
        </authorList>
    </citation>
    <scope>NUCLEOTIDE SEQUENCE</scope>
    <source>
        <strain evidence="1">TH16-21</strain>
    </source>
</reference>
<dbReference type="RefSeq" id="WP_264368452.1">
    <property type="nucleotide sequence ID" value="NZ_JAPCIO010000003.1"/>
</dbReference>
<organism evidence="1 2">
    <name type="scientific">Flavobacterium lacisediminis</name>
    <dbReference type="NCBI Taxonomy" id="2989705"/>
    <lineage>
        <taxon>Bacteria</taxon>
        <taxon>Pseudomonadati</taxon>
        <taxon>Bacteroidota</taxon>
        <taxon>Flavobacteriia</taxon>
        <taxon>Flavobacteriales</taxon>
        <taxon>Flavobacteriaceae</taxon>
        <taxon>Flavobacterium</taxon>
    </lineage>
</organism>
<dbReference type="Proteomes" id="UP001165677">
    <property type="component" value="Unassembled WGS sequence"/>
</dbReference>
<evidence type="ECO:0000313" key="2">
    <source>
        <dbReference type="Proteomes" id="UP001165677"/>
    </source>
</evidence>
<evidence type="ECO:0008006" key="3">
    <source>
        <dbReference type="Google" id="ProtNLM"/>
    </source>
</evidence>
<comment type="caution">
    <text evidence="1">The sequence shown here is derived from an EMBL/GenBank/DDBJ whole genome shotgun (WGS) entry which is preliminary data.</text>
</comment>
<dbReference type="EMBL" id="JAPCIO010000003">
    <property type="protein sequence ID" value="MCW1147598.1"/>
    <property type="molecule type" value="Genomic_DNA"/>
</dbReference>
<keyword evidence="2" id="KW-1185">Reference proteome</keyword>
<sequence>MKKILLFITFILYGITNAQNLNKGCEFNYQAYSKKIFEDQAKGIFKSVLSWDFSKLENDVEYSIEIVPVRDCINKESAIKFRETVILSSKDENLKKKDSKEISHSDYMTKCFKWRIILVDVKTSCRKVTDWEFISFINN</sequence>
<proteinExistence type="predicted"/>